<dbReference type="RefSeq" id="WP_284194030.1">
    <property type="nucleotide sequence ID" value="NZ_BSPW01000096.1"/>
</dbReference>
<keyword evidence="1" id="KW-1133">Transmembrane helix</keyword>
<feature type="transmembrane region" description="Helical" evidence="1">
    <location>
        <begin position="38"/>
        <end position="61"/>
    </location>
</feature>
<keyword evidence="1" id="KW-0812">Transmembrane</keyword>
<feature type="transmembrane region" description="Helical" evidence="1">
    <location>
        <begin position="77"/>
        <end position="96"/>
    </location>
</feature>
<accession>A0ABQ6F3W2</accession>
<sequence>MSYIRVLFSLLLAILGGWISKGNIEIAFLYKHPVIERSGIVNVLSGYGCLSIGLYLALFWLKDQFGFPLNIGKANKVIAGLIVISLILSVMTFSAINRQIDGYVECKDQRKLSSRYSSRTYAISQERCESLEVK</sequence>
<keyword evidence="1" id="KW-0472">Membrane</keyword>
<keyword evidence="3" id="KW-1185">Reference proteome</keyword>
<dbReference type="Proteomes" id="UP001157138">
    <property type="component" value="Unassembled WGS sequence"/>
</dbReference>
<gene>
    <name evidence="2" type="ORF">GCM10007938_39910</name>
</gene>
<comment type="caution">
    <text evidence="2">The sequence shown here is derived from an EMBL/GenBank/DDBJ whole genome shotgun (WGS) entry which is preliminary data.</text>
</comment>
<proteinExistence type="predicted"/>
<organism evidence="2 3">
    <name type="scientific">Vibrio zhanjiangensis</name>
    <dbReference type="NCBI Taxonomy" id="1046128"/>
    <lineage>
        <taxon>Bacteria</taxon>
        <taxon>Pseudomonadati</taxon>
        <taxon>Pseudomonadota</taxon>
        <taxon>Gammaproteobacteria</taxon>
        <taxon>Vibrionales</taxon>
        <taxon>Vibrionaceae</taxon>
        <taxon>Vibrio</taxon>
    </lineage>
</organism>
<protein>
    <recommendedName>
        <fullName evidence="4">DUF1240 domain-containing protein</fullName>
    </recommendedName>
</protein>
<dbReference type="EMBL" id="BSPW01000096">
    <property type="protein sequence ID" value="GLT20208.1"/>
    <property type="molecule type" value="Genomic_DNA"/>
</dbReference>
<name>A0ABQ6F3W2_9VIBR</name>
<evidence type="ECO:0008006" key="4">
    <source>
        <dbReference type="Google" id="ProtNLM"/>
    </source>
</evidence>
<reference evidence="3" key="1">
    <citation type="journal article" date="2019" name="Int. J. Syst. Evol. Microbiol.">
        <title>The Global Catalogue of Microorganisms (GCM) 10K type strain sequencing project: providing services to taxonomists for standard genome sequencing and annotation.</title>
        <authorList>
            <consortium name="The Broad Institute Genomics Platform"/>
            <consortium name="The Broad Institute Genome Sequencing Center for Infectious Disease"/>
            <person name="Wu L."/>
            <person name="Ma J."/>
        </authorList>
    </citation>
    <scope>NUCLEOTIDE SEQUENCE [LARGE SCALE GENOMIC DNA]</scope>
    <source>
        <strain evidence="3">NBRC 108723</strain>
    </source>
</reference>
<evidence type="ECO:0000256" key="1">
    <source>
        <dbReference type="SAM" id="Phobius"/>
    </source>
</evidence>
<evidence type="ECO:0000313" key="2">
    <source>
        <dbReference type="EMBL" id="GLT20208.1"/>
    </source>
</evidence>
<evidence type="ECO:0000313" key="3">
    <source>
        <dbReference type="Proteomes" id="UP001157138"/>
    </source>
</evidence>